<keyword evidence="4" id="KW-1185">Reference proteome</keyword>
<comment type="caution">
    <text evidence="3">The sequence shown here is derived from an EMBL/GenBank/DDBJ whole genome shotgun (WGS) entry which is preliminary data.</text>
</comment>
<keyword evidence="1" id="KW-0812">Transmembrane</keyword>
<dbReference type="OrthoDB" id="421838at2759"/>
<feature type="signal peptide" evidence="2">
    <location>
        <begin position="1"/>
        <end position="18"/>
    </location>
</feature>
<evidence type="ECO:0000313" key="4">
    <source>
        <dbReference type="Proteomes" id="UP000631114"/>
    </source>
</evidence>
<keyword evidence="1" id="KW-0472">Membrane</keyword>
<organism evidence="3 4">
    <name type="scientific">Coptis chinensis</name>
    <dbReference type="NCBI Taxonomy" id="261450"/>
    <lineage>
        <taxon>Eukaryota</taxon>
        <taxon>Viridiplantae</taxon>
        <taxon>Streptophyta</taxon>
        <taxon>Embryophyta</taxon>
        <taxon>Tracheophyta</taxon>
        <taxon>Spermatophyta</taxon>
        <taxon>Magnoliopsida</taxon>
        <taxon>Ranunculales</taxon>
        <taxon>Ranunculaceae</taxon>
        <taxon>Coptidoideae</taxon>
        <taxon>Coptis</taxon>
    </lineage>
</organism>
<feature type="transmembrane region" description="Helical" evidence="1">
    <location>
        <begin position="69"/>
        <end position="90"/>
    </location>
</feature>
<keyword evidence="1" id="KW-1133">Transmembrane helix</keyword>
<protein>
    <submittedName>
        <fullName evidence="3">Uncharacterized protein</fullName>
    </submittedName>
</protein>
<name>A0A835ME72_9MAGN</name>
<proteinExistence type="predicted"/>
<feature type="chain" id="PRO_5033047012" evidence="2">
    <location>
        <begin position="19"/>
        <end position="108"/>
    </location>
</feature>
<dbReference type="EMBL" id="JADFTS010000002">
    <property type="protein sequence ID" value="KAF9620501.1"/>
    <property type="molecule type" value="Genomic_DNA"/>
</dbReference>
<accession>A0A835ME72</accession>
<gene>
    <name evidence="3" type="ORF">IFM89_013118</name>
</gene>
<sequence>MVGACLLLLACLRAAAVAACLPVVAYLPGLELDDFISGPCELLLKFVEESYPLPPKPDSLPELQGRRRVILASQICCFGVVNVWSISSFFMGKRICKALGGGVIFAAQ</sequence>
<dbReference type="Proteomes" id="UP000631114">
    <property type="component" value="Unassembled WGS sequence"/>
</dbReference>
<evidence type="ECO:0000313" key="3">
    <source>
        <dbReference type="EMBL" id="KAF9620501.1"/>
    </source>
</evidence>
<evidence type="ECO:0000256" key="1">
    <source>
        <dbReference type="SAM" id="Phobius"/>
    </source>
</evidence>
<dbReference type="AlphaFoldDB" id="A0A835ME72"/>
<reference evidence="3 4" key="1">
    <citation type="submission" date="2020-10" db="EMBL/GenBank/DDBJ databases">
        <title>The Coptis chinensis genome and diversification of protoberbering-type alkaloids.</title>
        <authorList>
            <person name="Wang B."/>
            <person name="Shu S."/>
            <person name="Song C."/>
            <person name="Liu Y."/>
        </authorList>
    </citation>
    <scope>NUCLEOTIDE SEQUENCE [LARGE SCALE GENOMIC DNA]</scope>
    <source>
        <strain evidence="3">HL-2020</strain>
        <tissue evidence="3">Leaf</tissue>
    </source>
</reference>
<keyword evidence="2" id="KW-0732">Signal</keyword>
<evidence type="ECO:0000256" key="2">
    <source>
        <dbReference type="SAM" id="SignalP"/>
    </source>
</evidence>